<organism evidence="2 3">
    <name type="scientific">Aspergillus homomorphus (strain CBS 101889)</name>
    <dbReference type="NCBI Taxonomy" id="1450537"/>
    <lineage>
        <taxon>Eukaryota</taxon>
        <taxon>Fungi</taxon>
        <taxon>Dikarya</taxon>
        <taxon>Ascomycota</taxon>
        <taxon>Pezizomycotina</taxon>
        <taxon>Eurotiomycetes</taxon>
        <taxon>Eurotiomycetidae</taxon>
        <taxon>Eurotiales</taxon>
        <taxon>Aspergillaceae</taxon>
        <taxon>Aspergillus</taxon>
        <taxon>Aspergillus subgen. Circumdati</taxon>
    </lineage>
</organism>
<name>A0A395HIL4_ASPHC</name>
<dbReference type="VEuPathDB" id="FungiDB:BO97DRAFT_268756"/>
<keyword evidence="3" id="KW-1185">Reference proteome</keyword>
<dbReference type="Proteomes" id="UP000248961">
    <property type="component" value="Unassembled WGS sequence"/>
</dbReference>
<sequence>MSFNYNVRFSLYNVTAIALPGWLMHVLFILVLSEGAHKLDGRLCGTGRGTRGHQALMEHLPRYRSENNDPFHCKPSIPVLVRLNVGHFPRDE</sequence>
<dbReference type="EMBL" id="KZ824342">
    <property type="protein sequence ID" value="RAL07015.1"/>
    <property type="molecule type" value="Genomic_DNA"/>
</dbReference>
<keyword evidence="1" id="KW-0812">Transmembrane</keyword>
<dbReference type="GeneID" id="37195257"/>
<gene>
    <name evidence="2" type="ORF">BO97DRAFT_268756</name>
</gene>
<proteinExistence type="predicted"/>
<dbReference type="AlphaFoldDB" id="A0A395HIL4"/>
<evidence type="ECO:0000256" key="1">
    <source>
        <dbReference type="SAM" id="Phobius"/>
    </source>
</evidence>
<feature type="transmembrane region" description="Helical" evidence="1">
    <location>
        <begin position="12"/>
        <end position="32"/>
    </location>
</feature>
<evidence type="ECO:0000313" key="2">
    <source>
        <dbReference type="EMBL" id="RAL07015.1"/>
    </source>
</evidence>
<keyword evidence="1" id="KW-1133">Transmembrane helix</keyword>
<keyword evidence="1" id="KW-0472">Membrane</keyword>
<evidence type="ECO:0000313" key="3">
    <source>
        <dbReference type="Proteomes" id="UP000248961"/>
    </source>
</evidence>
<accession>A0A395HIL4</accession>
<protein>
    <submittedName>
        <fullName evidence="2">Uncharacterized protein</fullName>
    </submittedName>
</protein>
<reference evidence="2 3" key="1">
    <citation type="submission" date="2018-02" db="EMBL/GenBank/DDBJ databases">
        <title>The genomes of Aspergillus section Nigri reveals drivers in fungal speciation.</title>
        <authorList>
            <consortium name="DOE Joint Genome Institute"/>
            <person name="Vesth T.C."/>
            <person name="Nybo J."/>
            <person name="Theobald S."/>
            <person name="Brandl J."/>
            <person name="Frisvad J.C."/>
            <person name="Nielsen K.F."/>
            <person name="Lyhne E.K."/>
            <person name="Kogle M.E."/>
            <person name="Kuo A."/>
            <person name="Riley R."/>
            <person name="Clum A."/>
            <person name="Nolan M."/>
            <person name="Lipzen A."/>
            <person name="Salamov A."/>
            <person name="Henrissat B."/>
            <person name="Wiebenga A."/>
            <person name="De vries R.P."/>
            <person name="Grigoriev I.V."/>
            <person name="Mortensen U.H."/>
            <person name="Andersen M.R."/>
            <person name="Baker S.E."/>
        </authorList>
    </citation>
    <scope>NUCLEOTIDE SEQUENCE [LARGE SCALE GENOMIC DNA]</scope>
    <source>
        <strain evidence="2 3">CBS 101889</strain>
    </source>
</reference>
<dbReference type="RefSeq" id="XP_025546169.1">
    <property type="nucleotide sequence ID" value="XM_025690968.1"/>
</dbReference>